<evidence type="ECO:0000313" key="2">
    <source>
        <dbReference type="EMBL" id="CAB4123733.1"/>
    </source>
</evidence>
<evidence type="ECO:0000313" key="1">
    <source>
        <dbReference type="EMBL" id="CAB4121970.1"/>
    </source>
</evidence>
<protein>
    <submittedName>
        <fullName evidence="1">Uncharacterized protein</fullName>
    </submittedName>
</protein>
<accession>A0A6J5KPB2</accession>
<dbReference type="EMBL" id="LR796176">
    <property type="protein sequence ID" value="CAB4123733.1"/>
    <property type="molecule type" value="Genomic_DNA"/>
</dbReference>
<name>A0A6J5KPB2_9CAUD</name>
<sequence>MENLILTLVFIGLLCGVFAVGAFVEEVIRTRREKKFHQRVMSKVLF</sequence>
<dbReference type="EMBL" id="LR798268">
    <property type="protein sequence ID" value="CAB5219129.1"/>
    <property type="molecule type" value="Genomic_DNA"/>
</dbReference>
<evidence type="ECO:0000313" key="3">
    <source>
        <dbReference type="EMBL" id="CAB5219129.1"/>
    </source>
</evidence>
<organism evidence="1">
    <name type="scientific">uncultured Caudovirales phage</name>
    <dbReference type="NCBI Taxonomy" id="2100421"/>
    <lineage>
        <taxon>Viruses</taxon>
        <taxon>Duplodnaviria</taxon>
        <taxon>Heunggongvirae</taxon>
        <taxon>Uroviricota</taxon>
        <taxon>Caudoviricetes</taxon>
        <taxon>Peduoviridae</taxon>
        <taxon>Maltschvirus</taxon>
        <taxon>Maltschvirus maltsch</taxon>
    </lineage>
</organism>
<proteinExistence type="predicted"/>
<dbReference type="EMBL" id="LR796152">
    <property type="protein sequence ID" value="CAB4121970.1"/>
    <property type="molecule type" value="Genomic_DNA"/>
</dbReference>
<reference evidence="1" key="1">
    <citation type="submission" date="2020-04" db="EMBL/GenBank/DDBJ databases">
        <authorList>
            <person name="Chiriac C."/>
            <person name="Salcher M."/>
            <person name="Ghai R."/>
            <person name="Kavagutti S V."/>
        </authorList>
    </citation>
    <scope>NUCLEOTIDE SEQUENCE</scope>
</reference>
<gene>
    <name evidence="3" type="ORF">UFOVP220_35</name>
    <name evidence="1" type="ORF">UFOVP26_53</name>
    <name evidence="2" type="ORF">UFOVP44_44</name>
</gene>